<sequence length="332" mass="38830">MARRERFYSCVNDEQSVINVEENVESLCVSDDTVINVNEIEERSIISDDRSVSTVNKNEERPKSTNKPKRPVYKTQIKLSHSNTNKGESMIKARHDYTKKVKSVSFEKEECIRSPKTKKRKRMDDTVEIKEEIWSLEATITLKQLESLTENMKTVELLNCFDVDGMEKNCYGKTRENIRILMQTWNEKEHIIIQAIDYINNGGNMDKIKTLMLEELVSCLIIYICNRMPNICNECNEWYSLEKGNYPRLRCIMCNLGMHDCRKMYTNSLRSGIAWMCPKCNTVNNEDNVLKNIKMKKISEMSNYSTTLEPVDNRKDNVVKGKIRNERKSKEN</sequence>
<reference evidence="2 3" key="1">
    <citation type="submission" date="2024-05" db="EMBL/GenBank/DDBJ databases">
        <authorList>
            <person name="Wallberg A."/>
        </authorList>
    </citation>
    <scope>NUCLEOTIDE SEQUENCE [LARGE SCALE GENOMIC DNA]</scope>
</reference>
<accession>A0AAV2PL66</accession>
<proteinExistence type="predicted"/>
<gene>
    <name evidence="2" type="ORF">MNOR_LOCUS375</name>
</gene>
<evidence type="ECO:0000313" key="3">
    <source>
        <dbReference type="Proteomes" id="UP001497623"/>
    </source>
</evidence>
<keyword evidence="3" id="KW-1185">Reference proteome</keyword>
<name>A0AAV2PL66_MEGNR</name>
<organism evidence="2 3">
    <name type="scientific">Meganyctiphanes norvegica</name>
    <name type="common">Northern krill</name>
    <name type="synonym">Thysanopoda norvegica</name>
    <dbReference type="NCBI Taxonomy" id="48144"/>
    <lineage>
        <taxon>Eukaryota</taxon>
        <taxon>Metazoa</taxon>
        <taxon>Ecdysozoa</taxon>
        <taxon>Arthropoda</taxon>
        <taxon>Crustacea</taxon>
        <taxon>Multicrustacea</taxon>
        <taxon>Malacostraca</taxon>
        <taxon>Eumalacostraca</taxon>
        <taxon>Eucarida</taxon>
        <taxon>Euphausiacea</taxon>
        <taxon>Euphausiidae</taxon>
        <taxon>Meganyctiphanes</taxon>
    </lineage>
</organism>
<evidence type="ECO:0000313" key="2">
    <source>
        <dbReference type="EMBL" id="CAL4059073.1"/>
    </source>
</evidence>
<dbReference type="EMBL" id="CAXKWB010000080">
    <property type="protein sequence ID" value="CAL4059073.1"/>
    <property type="molecule type" value="Genomic_DNA"/>
</dbReference>
<feature type="compositionally biased region" description="Basic and acidic residues" evidence="1">
    <location>
        <begin position="51"/>
        <end position="63"/>
    </location>
</feature>
<protein>
    <submittedName>
        <fullName evidence="2">Uncharacterized protein</fullName>
    </submittedName>
</protein>
<comment type="caution">
    <text evidence="2">The sequence shown here is derived from an EMBL/GenBank/DDBJ whole genome shotgun (WGS) entry which is preliminary data.</text>
</comment>
<dbReference type="Proteomes" id="UP001497623">
    <property type="component" value="Unassembled WGS sequence"/>
</dbReference>
<dbReference type="AlphaFoldDB" id="A0AAV2PL66"/>
<evidence type="ECO:0000256" key="1">
    <source>
        <dbReference type="SAM" id="MobiDB-lite"/>
    </source>
</evidence>
<feature type="region of interest" description="Disordered" evidence="1">
    <location>
        <begin position="51"/>
        <end position="70"/>
    </location>
</feature>